<gene>
    <name evidence="2" type="ORF">EC9_04540</name>
</gene>
<reference evidence="2 3" key="1">
    <citation type="submission" date="2019-02" db="EMBL/GenBank/DDBJ databases">
        <title>Deep-cultivation of Planctomycetes and their phenomic and genomic characterization uncovers novel biology.</title>
        <authorList>
            <person name="Wiegand S."/>
            <person name="Jogler M."/>
            <person name="Boedeker C."/>
            <person name="Pinto D."/>
            <person name="Vollmers J."/>
            <person name="Rivas-Marin E."/>
            <person name="Kohn T."/>
            <person name="Peeters S.H."/>
            <person name="Heuer A."/>
            <person name="Rast P."/>
            <person name="Oberbeckmann S."/>
            <person name="Bunk B."/>
            <person name="Jeske O."/>
            <person name="Meyerdierks A."/>
            <person name="Storesund J.E."/>
            <person name="Kallscheuer N."/>
            <person name="Luecker S."/>
            <person name="Lage O.M."/>
            <person name="Pohl T."/>
            <person name="Merkel B.J."/>
            <person name="Hornburger P."/>
            <person name="Mueller R.-W."/>
            <person name="Bruemmer F."/>
            <person name="Labrenz M."/>
            <person name="Spormann A.M."/>
            <person name="Op den Camp H."/>
            <person name="Overmann J."/>
            <person name="Amann R."/>
            <person name="Jetten M.S.M."/>
            <person name="Mascher T."/>
            <person name="Medema M.H."/>
            <person name="Devos D.P."/>
            <person name="Kaster A.-K."/>
            <person name="Ovreas L."/>
            <person name="Rohde M."/>
            <person name="Galperin M.Y."/>
            <person name="Jogler C."/>
        </authorList>
    </citation>
    <scope>NUCLEOTIDE SEQUENCE [LARGE SCALE GENOMIC DNA]</scope>
    <source>
        <strain evidence="2 3">EC9</strain>
    </source>
</reference>
<evidence type="ECO:0000313" key="2">
    <source>
        <dbReference type="EMBL" id="QDS86293.1"/>
    </source>
</evidence>
<keyword evidence="3" id="KW-1185">Reference proteome</keyword>
<dbReference type="AlphaFoldDB" id="A0A517LUK2"/>
<feature type="region of interest" description="Disordered" evidence="1">
    <location>
        <begin position="83"/>
        <end position="121"/>
    </location>
</feature>
<sequence length="192" mass="21201">MNSPTAIGQTDRKFLRSNNNQKRTQRKEPSPASTQCPIPKTLCTQEKLTGVAPRQRDRAMASRSGLQAIYEISKRSRKEWQFGPVVGSPHIGPTPQSKDEPHSAALQGPACPPLTPSTPPNRPLQRCCKRCAGWLPLMPLARLALVPLPTRFTNGEVRCAQEDMSAVVAKSCLVWRRNRDDGGALISWLAVR</sequence>
<name>A0A517LUK2_9BACT</name>
<evidence type="ECO:0000313" key="3">
    <source>
        <dbReference type="Proteomes" id="UP000319557"/>
    </source>
</evidence>
<organism evidence="2 3">
    <name type="scientific">Rosistilla ulvae</name>
    <dbReference type="NCBI Taxonomy" id="1930277"/>
    <lineage>
        <taxon>Bacteria</taxon>
        <taxon>Pseudomonadati</taxon>
        <taxon>Planctomycetota</taxon>
        <taxon>Planctomycetia</taxon>
        <taxon>Pirellulales</taxon>
        <taxon>Pirellulaceae</taxon>
        <taxon>Rosistilla</taxon>
    </lineage>
</organism>
<protein>
    <submittedName>
        <fullName evidence="2">Uncharacterized protein</fullName>
    </submittedName>
</protein>
<feature type="region of interest" description="Disordered" evidence="1">
    <location>
        <begin position="1"/>
        <end position="40"/>
    </location>
</feature>
<feature type="compositionally biased region" description="Polar residues" evidence="1">
    <location>
        <begin position="31"/>
        <end position="40"/>
    </location>
</feature>
<dbReference type="EMBL" id="CP036261">
    <property type="protein sequence ID" value="QDS86293.1"/>
    <property type="molecule type" value="Genomic_DNA"/>
</dbReference>
<accession>A0A517LUK2</accession>
<dbReference type="Proteomes" id="UP000319557">
    <property type="component" value="Chromosome"/>
</dbReference>
<proteinExistence type="predicted"/>
<evidence type="ECO:0000256" key="1">
    <source>
        <dbReference type="SAM" id="MobiDB-lite"/>
    </source>
</evidence>
<feature type="compositionally biased region" description="Pro residues" evidence="1">
    <location>
        <begin position="110"/>
        <end position="121"/>
    </location>
</feature>
<dbReference type="KEGG" id="ruv:EC9_04540"/>